<dbReference type="InterPro" id="IPR037523">
    <property type="entry name" value="VOC_core"/>
</dbReference>
<protein>
    <submittedName>
        <fullName evidence="2">VOC family protein</fullName>
    </submittedName>
</protein>
<dbReference type="PANTHER" id="PTHR33993:SF14">
    <property type="entry name" value="GB|AAF24581.1"/>
    <property type="match status" value="1"/>
</dbReference>
<dbReference type="InterPro" id="IPR029068">
    <property type="entry name" value="Glyas_Bleomycin-R_OHBP_Dase"/>
</dbReference>
<comment type="caution">
    <text evidence="2">The sequence shown here is derived from an EMBL/GenBank/DDBJ whole genome shotgun (WGS) entry which is preliminary data.</text>
</comment>
<dbReference type="SUPFAM" id="SSF54593">
    <property type="entry name" value="Glyoxalase/Bleomycin resistance protein/Dihydroxybiphenyl dioxygenase"/>
    <property type="match status" value="2"/>
</dbReference>
<evidence type="ECO:0000259" key="1">
    <source>
        <dbReference type="PROSITE" id="PS51819"/>
    </source>
</evidence>
<evidence type="ECO:0000313" key="2">
    <source>
        <dbReference type="EMBL" id="MFC3208378.1"/>
    </source>
</evidence>
<organism evidence="2 3">
    <name type="scientific">Aquamicrobium soli</name>
    <dbReference type="NCBI Taxonomy" id="1811518"/>
    <lineage>
        <taxon>Bacteria</taxon>
        <taxon>Pseudomonadati</taxon>
        <taxon>Pseudomonadota</taxon>
        <taxon>Alphaproteobacteria</taxon>
        <taxon>Hyphomicrobiales</taxon>
        <taxon>Phyllobacteriaceae</taxon>
        <taxon>Aquamicrobium</taxon>
    </lineage>
</organism>
<evidence type="ECO:0000313" key="3">
    <source>
        <dbReference type="Proteomes" id="UP001595583"/>
    </source>
</evidence>
<keyword evidence="3" id="KW-1185">Reference proteome</keyword>
<dbReference type="Pfam" id="PF00903">
    <property type="entry name" value="Glyoxalase"/>
    <property type="match status" value="2"/>
</dbReference>
<dbReference type="Gene3D" id="3.10.180.10">
    <property type="entry name" value="2,3-Dihydroxybiphenyl 1,2-Dioxygenase, domain 1"/>
    <property type="match status" value="2"/>
</dbReference>
<sequence length="258" mass="28064">MPDNATSFFWYELLTSDIDAAERFYTKVVGWTAEAFETADGMPRYTVVKAGERGVGGLMAMPDEAARMGMAPAWVGYIHTRDVDAATQRIVEAGGSVRREPADIPDVGRFAVVADPQGALFMLLQPNGEDQPPMPMTTPGHVGWHELYAADREKAFDFYAGQFGWTQHRDVDMGVMGIYQIFAVDGEPTGGIMNKPPHLPVPAWQFYFNVEAIDAAAGRVTDGGGTVTVEPVEVPGGSWIIQCQDPQGAHFALVAPKR</sequence>
<name>A0ABV7KFS9_9HYPH</name>
<proteinExistence type="predicted"/>
<dbReference type="PROSITE" id="PS51819">
    <property type="entry name" value="VOC"/>
    <property type="match status" value="2"/>
</dbReference>
<gene>
    <name evidence="2" type="ORF">ACFOHJ_19325</name>
</gene>
<dbReference type="CDD" id="cd07247">
    <property type="entry name" value="SgaA_N_like"/>
    <property type="match status" value="2"/>
</dbReference>
<reference evidence="3" key="1">
    <citation type="journal article" date="2019" name="Int. J. Syst. Evol. Microbiol.">
        <title>The Global Catalogue of Microorganisms (GCM) 10K type strain sequencing project: providing services to taxonomists for standard genome sequencing and annotation.</title>
        <authorList>
            <consortium name="The Broad Institute Genomics Platform"/>
            <consortium name="The Broad Institute Genome Sequencing Center for Infectious Disease"/>
            <person name="Wu L."/>
            <person name="Ma J."/>
        </authorList>
    </citation>
    <scope>NUCLEOTIDE SEQUENCE [LARGE SCALE GENOMIC DNA]</scope>
    <source>
        <strain evidence="3">KCTC 52165</strain>
    </source>
</reference>
<accession>A0ABV7KFS9</accession>
<dbReference type="InterPro" id="IPR052164">
    <property type="entry name" value="Anthracycline_SecMetBiosynth"/>
</dbReference>
<dbReference type="Proteomes" id="UP001595583">
    <property type="component" value="Unassembled WGS sequence"/>
</dbReference>
<feature type="domain" description="VOC" evidence="1">
    <location>
        <begin position="7"/>
        <end position="126"/>
    </location>
</feature>
<feature type="domain" description="VOC" evidence="1">
    <location>
        <begin position="138"/>
        <end position="256"/>
    </location>
</feature>
<dbReference type="RefSeq" id="WP_378223588.1">
    <property type="nucleotide sequence ID" value="NZ_JBHRTK010000022.1"/>
</dbReference>
<dbReference type="PANTHER" id="PTHR33993">
    <property type="entry name" value="GLYOXALASE-RELATED"/>
    <property type="match status" value="1"/>
</dbReference>
<dbReference type="InterPro" id="IPR004360">
    <property type="entry name" value="Glyas_Fos-R_dOase_dom"/>
</dbReference>
<dbReference type="EMBL" id="JBHRTK010000022">
    <property type="protein sequence ID" value="MFC3208378.1"/>
    <property type="molecule type" value="Genomic_DNA"/>
</dbReference>